<evidence type="ECO:0000313" key="2">
    <source>
        <dbReference type="Proteomes" id="UP000546464"/>
    </source>
</evidence>
<reference evidence="1 2" key="1">
    <citation type="submission" date="2020-07" db="EMBL/GenBank/DDBJ databases">
        <authorList>
            <person name="Feng X."/>
        </authorList>
    </citation>
    <scope>NUCLEOTIDE SEQUENCE [LARGE SCALE GENOMIC DNA]</scope>
    <source>
        <strain evidence="1 2">JCM31066</strain>
    </source>
</reference>
<keyword evidence="2" id="KW-1185">Reference proteome</keyword>
<comment type="caution">
    <text evidence="1">The sequence shown here is derived from an EMBL/GenBank/DDBJ whole genome shotgun (WGS) entry which is preliminary data.</text>
</comment>
<protein>
    <submittedName>
        <fullName evidence="1">Uncharacterized protein</fullName>
    </submittedName>
</protein>
<dbReference type="AlphaFoldDB" id="A0A842H8U7"/>
<proteinExistence type="predicted"/>
<organism evidence="1 2">
    <name type="scientific">Ruficoccus amylovorans</name>
    <dbReference type="NCBI Taxonomy" id="1804625"/>
    <lineage>
        <taxon>Bacteria</taxon>
        <taxon>Pseudomonadati</taxon>
        <taxon>Verrucomicrobiota</taxon>
        <taxon>Opitutia</taxon>
        <taxon>Puniceicoccales</taxon>
        <taxon>Cerasicoccaceae</taxon>
        <taxon>Ruficoccus</taxon>
    </lineage>
</organism>
<dbReference type="RefSeq" id="WP_185673827.1">
    <property type="nucleotide sequence ID" value="NZ_JACHVB010000011.1"/>
</dbReference>
<gene>
    <name evidence="1" type="ORF">H5P28_00915</name>
</gene>
<name>A0A842H8U7_9BACT</name>
<accession>A0A842H8U7</accession>
<dbReference type="EMBL" id="JACHVB010000011">
    <property type="protein sequence ID" value="MBC2592812.1"/>
    <property type="molecule type" value="Genomic_DNA"/>
</dbReference>
<sequence length="212" mass="23162">METSDIPAKATSGITPEVAERILAKDYANIVKKVTEGKPLSKTERDLIQAKAESVADDSITVAKDLTELATVLGVSRQTVHAWRKLEGAPAPAANSSHSVIEWRQFIRDHNLNPGKTTTDRQEALKARKLLAEVEQREIRTAILKGEYVALEQVRLEWTTQVGKAIALMRAKFESELPPILSGLDAIAIQRECAAAIDEVCETLHSGGNCTP</sequence>
<evidence type="ECO:0000313" key="1">
    <source>
        <dbReference type="EMBL" id="MBC2592812.1"/>
    </source>
</evidence>
<dbReference type="Proteomes" id="UP000546464">
    <property type="component" value="Unassembled WGS sequence"/>
</dbReference>